<dbReference type="SMART" id="SM00717">
    <property type="entry name" value="SANT"/>
    <property type="match status" value="1"/>
</dbReference>
<sequence length="523" mass="61156">MSTDSIDSKSIPTSSPKTKPERVRPNPIYIDFYNRFIQQTFNPTSQPSYRKLKHSKITHTGHVYIYSRSQESSIPNESTPGTLWTPQEKEIFFDSLSKYSIHRFDLIQSRLKTKTKIEIMNYYNLLSHELKKLKSRKRHRRDKYKLRKWSSKLLRYDKLPIAYEISEYFIKFEEIQSGLMTKKERIREKRNERRFANDMKIYEPISLFDIKTMNELSTLATTTYNSQNSTSSWQPQAVSPGIGLESIILLEEIIKLLTKSIILSIISSQKTPTRIITKSDIYSAIRKLGYINPNQYFVLDNYWKGCLNRYKSHQSKLSNRIQTLITPPSAFIIPQRLDKNEIGEMDRDDGDEGIIHINSLKQENPNMSQLLLDPLPDIKPILDHEDEESISEEFEDMLLVQECQELEMQDMTDSKMYERGLVTMLLNEGNYNEEDTEEIERLAEIWIDEENERKSKEREEGDIEDSGDDEHDQDSEEEEGGFINGSMSNGGEESGTGNIKKISPDKLHKALVNSYYYRFATYQ</sequence>
<accession>A0A8J5UML9</accession>
<dbReference type="OrthoDB" id="2240312at2759"/>
<dbReference type="GO" id="GO:0001181">
    <property type="term" value="F:RNA polymerase I general transcription initiation factor activity"/>
    <property type="evidence" value="ECO:0007669"/>
    <property type="project" value="TreeGrafter"/>
</dbReference>
<dbReference type="PANTHER" id="PTHR28079">
    <property type="entry name" value="RNA POLYMERASE I-SPECIFIC TRANSCRIPTION INITIATION FACTOR RRN5"/>
    <property type="match status" value="1"/>
</dbReference>
<feature type="region of interest" description="Disordered" evidence="1">
    <location>
        <begin position="452"/>
        <end position="503"/>
    </location>
</feature>
<dbReference type="CDD" id="cd00167">
    <property type="entry name" value="SANT"/>
    <property type="match status" value="1"/>
</dbReference>
<feature type="domain" description="Myb-like" evidence="2">
    <location>
        <begin position="80"/>
        <end position="129"/>
    </location>
</feature>
<feature type="compositionally biased region" description="Low complexity" evidence="1">
    <location>
        <begin position="1"/>
        <end position="17"/>
    </location>
</feature>
<dbReference type="EMBL" id="JAGSYN010000139">
    <property type="protein sequence ID" value="KAG7663376.1"/>
    <property type="molecule type" value="Genomic_DNA"/>
</dbReference>
<evidence type="ECO:0000256" key="1">
    <source>
        <dbReference type="SAM" id="MobiDB-lite"/>
    </source>
</evidence>
<comment type="caution">
    <text evidence="3">The sequence shown here is derived from an EMBL/GenBank/DDBJ whole genome shotgun (WGS) entry which is preliminary data.</text>
</comment>
<proteinExistence type="predicted"/>
<feature type="compositionally biased region" description="Low complexity" evidence="1">
    <location>
        <begin position="484"/>
        <end position="498"/>
    </location>
</feature>
<dbReference type="InterPro" id="IPR001005">
    <property type="entry name" value="SANT/Myb"/>
</dbReference>
<evidence type="ECO:0000313" key="3">
    <source>
        <dbReference type="EMBL" id="KAG7663376.1"/>
    </source>
</evidence>
<feature type="compositionally biased region" description="Acidic residues" evidence="1">
    <location>
        <begin position="460"/>
        <end position="480"/>
    </location>
</feature>
<organism evidence="3 4">
    <name type="scientific">[Candida] subhashii</name>
    <dbReference type="NCBI Taxonomy" id="561895"/>
    <lineage>
        <taxon>Eukaryota</taxon>
        <taxon>Fungi</taxon>
        <taxon>Dikarya</taxon>
        <taxon>Ascomycota</taxon>
        <taxon>Saccharomycotina</taxon>
        <taxon>Pichiomycetes</taxon>
        <taxon>Debaryomycetaceae</taxon>
        <taxon>Spathaspora</taxon>
    </lineage>
</organism>
<feature type="region of interest" description="Disordered" evidence="1">
    <location>
        <begin position="1"/>
        <end position="24"/>
    </location>
</feature>
<dbReference type="PANTHER" id="PTHR28079:SF1">
    <property type="entry name" value="RNA POLYMERASE I-SPECIFIC TRANSCRIPTION INITIATION FACTOR RRN5"/>
    <property type="match status" value="1"/>
</dbReference>
<protein>
    <recommendedName>
        <fullName evidence="2">Myb-like domain-containing protein</fullName>
    </recommendedName>
</protein>
<dbReference type="GO" id="GO:0006361">
    <property type="term" value="P:transcription initiation at RNA polymerase I promoter"/>
    <property type="evidence" value="ECO:0007669"/>
    <property type="project" value="TreeGrafter"/>
</dbReference>
<dbReference type="GO" id="GO:0042790">
    <property type="term" value="P:nucleolar large rRNA transcription by RNA polymerase I"/>
    <property type="evidence" value="ECO:0007669"/>
    <property type="project" value="InterPro"/>
</dbReference>
<dbReference type="Pfam" id="PF00249">
    <property type="entry name" value="Myb_DNA-binding"/>
    <property type="match status" value="1"/>
</dbReference>
<dbReference type="RefSeq" id="XP_049263608.1">
    <property type="nucleotide sequence ID" value="XM_049406946.1"/>
</dbReference>
<dbReference type="GO" id="GO:0000182">
    <property type="term" value="F:rDNA binding"/>
    <property type="evidence" value="ECO:0007669"/>
    <property type="project" value="TreeGrafter"/>
</dbReference>
<evidence type="ECO:0000259" key="2">
    <source>
        <dbReference type="SMART" id="SM00717"/>
    </source>
</evidence>
<name>A0A8J5UML9_9ASCO</name>
<dbReference type="GO" id="GO:0000500">
    <property type="term" value="C:RNA polymerase I upstream activating factor complex"/>
    <property type="evidence" value="ECO:0007669"/>
    <property type="project" value="InterPro"/>
</dbReference>
<keyword evidence="4" id="KW-1185">Reference proteome</keyword>
<dbReference type="GeneID" id="73469925"/>
<dbReference type="AlphaFoldDB" id="A0A8J5UML9"/>
<reference evidence="3 4" key="1">
    <citation type="journal article" date="2021" name="DNA Res.">
        <title>Genome analysis of Candida subhashii reveals its hybrid nature and dual mitochondrial genome conformations.</title>
        <authorList>
            <person name="Mixao V."/>
            <person name="Hegedusova E."/>
            <person name="Saus E."/>
            <person name="Pryszcz L.P."/>
            <person name="Cillingova A."/>
            <person name="Nosek J."/>
            <person name="Gabaldon T."/>
        </authorList>
    </citation>
    <scope>NUCLEOTIDE SEQUENCE [LARGE SCALE GENOMIC DNA]</scope>
    <source>
        <strain evidence="3 4">CBS 10753</strain>
    </source>
</reference>
<evidence type="ECO:0000313" key="4">
    <source>
        <dbReference type="Proteomes" id="UP000694255"/>
    </source>
</evidence>
<dbReference type="Proteomes" id="UP000694255">
    <property type="component" value="Unassembled WGS sequence"/>
</dbReference>
<gene>
    <name evidence="3" type="ORF">J8A68_003124</name>
</gene>
<dbReference type="InterPro" id="IPR039601">
    <property type="entry name" value="Rrn5"/>
</dbReference>